<dbReference type="GO" id="GO:0016020">
    <property type="term" value="C:membrane"/>
    <property type="evidence" value="ECO:0007669"/>
    <property type="project" value="InterPro"/>
</dbReference>
<protein>
    <submittedName>
        <fullName evidence="2">Membrane protein FxsA</fullName>
    </submittedName>
</protein>
<proteinExistence type="predicted"/>
<dbReference type="RefSeq" id="WP_149772314.1">
    <property type="nucleotide sequence ID" value="NZ_SSGD01000043.1"/>
</dbReference>
<comment type="caution">
    <text evidence="2">The sequence shown here is derived from an EMBL/GenBank/DDBJ whole genome shotgun (WGS) entry which is preliminary data.</text>
</comment>
<dbReference type="AlphaFoldDB" id="A0A5B1ML09"/>
<reference evidence="2 3" key="1">
    <citation type="submission" date="2018-09" db="EMBL/GenBank/DDBJ databases">
        <title>Metagenome Assembled Genomes from an Advanced Water Purification Facility.</title>
        <authorList>
            <person name="Stamps B.W."/>
            <person name="Spear J.R."/>
        </authorList>
    </citation>
    <scope>NUCLEOTIDE SEQUENCE [LARGE SCALE GENOMIC DNA]</scope>
    <source>
        <strain evidence="2">Bin_29_2</strain>
    </source>
</reference>
<feature type="transmembrane region" description="Helical" evidence="1">
    <location>
        <begin position="9"/>
        <end position="28"/>
    </location>
</feature>
<sequence length="166" mass="17398">MVSAVLRFFGLYVVVEVAAVAALIWAFGFGWTTLLLLGAFLAGLILASAQLKRQIHRLRKPADPGVLADSGLVTAGTVLVLVPGPVTTVLGLLLLAPPTRAAARPLLAAVAATALGRHTPLLAAATIGRQWYSSRRVPGSRADYIDAEWLDVTDDTEGPQRALPVG</sequence>
<dbReference type="EMBL" id="SSGD01000043">
    <property type="protein sequence ID" value="TXI56971.1"/>
    <property type="molecule type" value="Genomic_DNA"/>
</dbReference>
<evidence type="ECO:0000256" key="1">
    <source>
        <dbReference type="SAM" id="Phobius"/>
    </source>
</evidence>
<name>A0A5B1ML09_9MYCO</name>
<dbReference type="PANTHER" id="PTHR35335:SF1">
    <property type="entry name" value="UPF0716 PROTEIN FXSA"/>
    <property type="match status" value="1"/>
</dbReference>
<dbReference type="InterPro" id="IPR007313">
    <property type="entry name" value="FxsA"/>
</dbReference>
<keyword evidence="1" id="KW-1133">Transmembrane helix</keyword>
<accession>A0A5B1ML09</accession>
<feature type="transmembrane region" description="Helical" evidence="1">
    <location>
        <begin position="72"/>
        <end position="94"/>
    </location>
</feature>
<keyword evidence="1" id="KW-0812">Transmembrane</keyword>
<dbReference type="PANTHER" id="PTHR35335">
    <property type="entry name" value="UPF0716 PROTEIN FXSA"/>
    <property type="match status" value="1"/>
</dbReference>
<feature type="transmembrane region" description="Helical" evidence="1">
    <location>
        <begin position="34"/>
        <end position="51"/>
    </location>
</feature>
<organism evidence="2 3">
    <name type="scientific">Mycolicibacter arupensis</name>
    <dbReference type="NCBI Taxonomy" id="342002"/>
    <lineage>
        <taxon>Bacteria</taxon>
        <taxon>Bacillati</taxon>
        <taxon>Actinomycetota</taxon>
        <taxon>Actinomycetes</taxon>
        <taxon>Mycobacteriales</taxon>
        <taxon>Mycobacteriaceae</taxon>
        <taxon>Mycolicibacter</taxon>
    </lineage>
</organism>
<evidence type="ECO:0000313" key="3">
    <source>
        <dbReference type="Proteomes" id="UP000321797"/>
    </source>
</evidence>
<gene>
    <name evidence="2" type="ORF">E6Q54_09205</name>
</gene>
<dbReference type="NCBIfam" id="NF008528">
    <property type="entry name" value="PRK11463.1-2"/>
    <property type="match status" value="1"/>
</dbReference>
<evidence type="ECO:0000313" key="2">
    <source>
        <dbReference type="EMBL" id="TXI56971.1"/>
    </source>
</evidence>
<dbReference type="Pfam" id="PF04186">
    <property type="entry name" value="FxsA"/>
    <property type="match status" value="1"/>
</dbReference>
<keyword evidence="1" id="KW-0472">Membrane</keyword>
<dbReference type="Proteomes" id="UP000321797">
    <property type="component" value="Unassembled WGS sequence"/>
</dbReference>